<dbReference type="InterPro" id="IPR012338">
    <property type="entry name" value="Beta-lactam/transpept-like"/>
</dbReference>
<keyword evidence="2" id="KW-0378">Hydrolase</keyword>
<name>A0A6A6UTJ0_9PEZI</name>
<accession>A0A6A6UTJ0</accession>
<dbReference type="InterPro" id="IPR001466">
    <property type="entry name" value="Beta-lactam-related"/>
</dbReference>
<evidence type="ECO:0000313" key="4">
    <source>
        <dbReference type="EMBL" id="KAF2674741.1"/>
    </source>
</evidence>
<sequence length="399" mass="43386">MSDFDELLAEYTSKGNAEVHGALFKVVDKNGKQIYSKIAGYDSLSEDASPLKEDAVFKGASMTKLITSIALLQCIEKGLIGLDEPLDKILPELTNKEILTGESDGKLITKLSTKKVTARHLLTHTSGLGYAMMHPLLTKWAETEQGKQAASSQITAEYFNYPLIFEPGEGWLYGPSIDWAGIVVRRLNGNMSLEEYFIENIWEPLGLVAPFPTFHLSAHPEYAARLQQAGERAPDGGLKPGLLDFGDNAVDQTGGDGLCFTAADYLAVLKDIISDTPKLLKADTVDQMFAPQLAEDSPPISMMRELNLGMGLLGGRDLDKHMNHGLAGAIAGGVPENYQPKKVLGWAGATNPVWFASRVAGVAGLFATQIAPFADSAVINLVQAWKKDFWGNYYECGEW</sequence>
<dbReference type="Pfam" id="PF00144">
    <property type="entry name" value="Beta-lactamase"/>
    <property type="match status" value="1"/>
</dbReference>
<evidence type="ECO:0000256" key="1">
    <source>
        <dbReference type="ARBA" id="ARBA00009009"/>
    </source>
</evidence>
<dbReference type="SUPFAM" id="SSF56601">
    <property type="entry name" value="beta-lactamase/transpeptidase-like"/>
    <property type="match status" value="1"/>
</dbReference>
<evidence type="ECO:0000313" key="5">
    <source>
        <dbReference type="Proteomes" id="UP000799302"/>
    </source>
</evidence>
<dbReference type="Proteomes" id="UP000799302">
    <property type="component" value="Unassembled WGS sequence"/>
</dbReference>
<keyword evidence="5" id="KW-1185">Reference proteome</keyword>
<gene>
    <name evidence="4" type="ORF">BT63DRAFT_435802</name>
</gene>
<dbReference type="GO" id="GO:0016787">
    <property type="term" value="F:hydrolase activity"/>
    <property type="evidence" value="ECO:0007669"/>
    <property type="project" value="UniProtKB-KW"/>
</dbReference>
<reference evidence="4" key="1">
    <citation type="journal article" date="2020" name="Stud. Mycol.">
        <title>101 Dothideomycetes genomes: a test case for predicting lifestyles and emergence of pathogens.</title>
        <authorList>
            <person name="Haridas S."/>
            <person name="Albert R."/>
            <person name="Binder M."/>
            <person name="Bloem J."/>
            <person name="Labutti K."/>
            <person name="Salamov A."/>
            <person name="Andreopoulos B."/>
            <person name="Baker S."/>
            <person name="Barry K."/>
            <person name="Bills G."/>
            <person name="Bluhm B."/>
            <person name="Cannon C."/>
            <person name="Castanera R."/>
            <person name="Culley D."/>
            <person name="Daum C."/>
            <person name="Ezra D."/>
            <person name="Gonzalez J."/>
            <person name="Henrissat B."/>
            <person name="Kuo A."/>
            <person name="Liang C."/>
            <person name="Lipzen A."/>
            <person name="Lutzoni F."/>
            <person name="Magnuson J."/>
            <person name="Mondo S."/>
            <person name="Nolan M."/>
            <person name="Ohm R."/>
            <person name="Pangilinan J."/>
            <person name="Park H.-J."/>
            <person name="Ramirez L."/>
            <person name="Alfaro M."/>
            <person name="Sun H."/>
            <person name="Tritt A."/>
            <person name="Yoshinaga Y."/>
            <person name="Zwiers L.-H."/>
            <person name="Turgeon B."/>
            <person name="Goodwin S."/>
            <person name="Spatafora J."/>
            <person name="Crous P."/>
            <person name="Grigoriev I."/>
        </authorList>
    </citation>
    <scope>NUCLEOTIDE SEQUENCE</scope>
    <source>
        <strain evidence="4">CBS 115976</strain>
    </source>
</reference>
<dbReference type="PANTHER" id="PTHR43283">
    <property type="entry name" value="BETA-LACTAMASE-RELATED"/>
    <property type="match status" value="1"/>
</dbReference>
<dbReference type="AlphaFoldDB" id="A0A6A6UTJ0"/>
<dbReference type="InterPro" id="IPR050789">
    <property type="entry name" value="Diverse_Enzym_Activities"/>
</dbReference>
<organism evidence="4 5">
    <name type="scientific">Microthyrium microscopicum</name>
    <dbReference type="NCBI Taxonomy" id="703497"/>
    <lineage>
        <taxon>Eukaryota</taxon>
        <taxon>Fungi</taxon>
        <taxon>Dikarya</taxon>
        <taxon>Ascomycota</taxon>
        <taxon>Pezizomycotina</taxon>
        <taxon>Dothideomycetes</taxon>
        <taxon>Dothideomycetes incertae sedis</taxon>
        <taxon>Microthyriales</taxon>
        <taxon>Microthyriaceae</taxon>
        <taxon>Microthyrium</taxon>
    </lineage>
</organism>
<dbReference type="EMBL" id="MU004230">
    <property type="protein sequence ID" value="KAF2674741.1"/>
    <property type="molecule type" value="Genomic_DNA"/>
</dbReference>
<dbReference type="Gene3D" id="3.40.710.10">
    <property type="entry name" value="DD-peptidase/beta-lactamase superfamily"/>
    <property type="match status" value="1"/>
</dbReference>
<evidence type="ECO:0000259" key="3">
    <source>
        <dbReference type="Pfam" id="PF00144"/>
    </source>
</evidence>
<feature type="domain" description="Beta-lactamase-related" evidence="3">
    <location>
        <begin position="19"/>
        <end position="376"/>
    </location>
</feature>
<dbReference type="PANTHER" id="PTHR43283:SF17">
    <property type="entry name" value="(LOVD), PUTATIVE (AFU_ORTHOLOGUE AFUA_5G00920)-RELATED"/>
    <property type="match status" value="1"/>
</dbReference>
<evidence type="ECO:0000256" key="2">
    <source>
        <dbReference type="ARBA" id="ARBA00022801"/>
    </source>
</evidence>
<proteinExistence type="inferred from homology"/>
<protein>
    <submittedName>
        <fullName evidence="4">Beta-lactamase/transpeptidase-like protein</fullName>
    </submittedName>
</protein>
<dbReference type="OrthoDB" id="428260at2759"/>
<comment type="similarity">
    <text evidence="1">Belongs to the class-A beta-lactamase family.</text>
</comment>